<sequence>MKSETERNQRKYESDIQTWLLAGGYVIDAANSDLSRLLERHLRQSHNTELTMDSTGYDSSASTQSNQSSASVLRGTFYAVYLYTNSPKTQQQSETETSADEASQKPPPPKPPRSQTKESLSLLATDLGAVAETDLRCFVIKKVARDLQDTRGNVDAIEITLGEKTTVTAMCFHQAFKKESSDPEKKEHQAYVLCFIAPDDGTLDLYCTDLERFGKSLLPLLTDSEIDFKSTLTSSLEEWHYICVLYMSRCIEALSENIAVLLQAALSESPVKVTTENSRAKSDIEKFMEACNLHGLETHKEEHSAVASECQAPAAVEILSDGDSLRPVSTEASPFCERWAALMVKSKDDGPLILRRIIEGFKIRTIRDMNLVKRLVKEAENDHYALFNAYQFLKKCGYWNTLLQRAISEGSILATPEGQEVVDLLQERLAANALAGSQVPVRNSA</sequence>
<organism evidence="2 3">
    <name type="scientific">Amblyomma americanum</name>
    <name type="common">Lone star tick</name>
    <dbReference type="NCBI Taxonomy" id="6943"/>
    <lineage>
        <taxon>Eukaryota</taxon>
        <taxon>Metazoa</taxon>
        <taxon>Ecdysozoa</taxon>
        <taxon>Arthropoda</taxon>
        <taxon>Chelicerata</taxon>
        <taxon>Arachnida</taxon>
        <taxon>Acari</taxon>
        <taxon>Parasitiformes</taxon>
        <taxon>Ixodida</taxon>
        <taxon>Ixodoidea</taxon>
        <taxon>Ixodidae</taxon>
        <taxon>Amblyomminae</taxon>
        <taxon>Amblyomma</taxon>
    </lineage>
</organism>
<dbReference type="PANTHER" id="PTHR14416:SF2">
    <property type="entry name" value="PROTEIN NJMU-R1"/>
    <property type="match status" value="1"/>
</dbReference>
<feature type="region of interest" description="Disordered" evidence="1">
    <location>
        <begin position="88"/>
        <end position="118"/>
    </location>
</feature>
<feature type="compositionally biased region" description="Low complexity" evidence="1">
    <location>
        <begin position="59"/>
        <end position="68"/>
    </location>
</feature>
<name>A0AAQ4EEL6_AMBAM</name>
<comment type="caution">
    <text evidence="2">The sequence shown here is derived from an EMBL/GenBank/DDBJ whole genome shotgun (WGS) entry which is preliminary data.</text>
</comment>
<gene>
    <name evidence="2" type="ORF">V5799_012355</name>
</gene>
<dbReference type="GO" id="GO:0005802">
    <property type="term" value="C:trans-Golgi network"/>
    <property type="evidence" value="ECO:0007669"/>
    <property type="project" value="InterPro"/>
</dbReference>
<dbReference type="InterPro" id="IPR028280">
    <property type="entry name" value="Njmu-R1"/>
</dbReference>
<accession>A0AAQ4EEL6</accession>
<evidence type="ECO:0000313" key="3">
    <source>
        <dbReference type="Proteomes" id="UP001321473"/>
    </source>
</evidence>
<dbReference type="Proteomes" id="UP001321473">
    <property type="component" value="Unassembled WGS sequence"/>
</dbReference>
<dbReference type="PANTHER" id="PTHR14416">
    <property type="entry name" value="PROTEIN NJMU-R1"/>
    <property type="match status" value="1"/>
</dbReference>
<dbReference type="GO" id="GO:0099041">
    <property type="term" value="P:vesicle tethering to Golgi"/>
    <property type="evidence" value="ECO:0007669"/>
    <property type="project" value="InterPro"/>
</dbReference>
<keyword evidence="3" id="KW-1185">Reference proteome</keyword>
<dbReference type="EMBL" id="JARKHS020017332">
    <property type="protein sequence ID" value="KAK8773110.1"/>
    <property type="molecule type" value="Genomic_DNA"/>
</dbReference>
<evidence type="ECO:0000313" key="2">
    <source>
        <dbReference type="EMBL" id="KAK8773110.1"/>
    </source>
</evidence>
<feature type="compositionally biased region" description="Polar residues" evidence="1">
    <location>
        <begin position="49"/>
        <end position="58"/>
    </location>
</feature>
<dbReference type="AlphaFoldDB" id="A0AAQ4EEL6"/>
<proteinExistence type="predicted"/>
<feature type="region of interest" description="Disordered" evidence="1">
    <location>
        <begin position="49"/>
        <end position="68"/>
    </location>
</feature>
<dbReference type="Pfam" id="PF15053">
    <property type="entry name" value="Njmu-R1"/>
    <property type="match status" value="1"/>
</dbReference>
<reference evidence="2 3" key="1">
    <citation type="journal article" date="2023" name="Arcadia Sci">
        <title>De novo assembly of a long-read Amblyomma americanum tick genome.</title>
        <authorList>
            <person name="Chou S."/>
            <person name="Poskanzer K.E."/>
            <person name="Rollins M."/>
            <person name="Thuy-Boun P.S."/>
        </authorList>
    </citation>
    <scope>NUCLEOTIDE SEQUENCE [LARGE SCALE GENOMIC DNA]</scope>
    <source>
        <strain evidence="2">F_SG_1</strain>
        <tissue evidence="2">Salivary glands</tissue>
    </source>
</reference>
<protein>
    <submittedName>
        <fullName evidence="2">Uncharacterized protein</fullName>
    </submittedName>
</protein>
<evidence type="ECO:0000256" key="1">
    <source>
        <dbReference type="SAM" id="MobiDB-lite"/>
    </source>
</evidence>